<proteinExistence type="inferred from homology"/>
<comment type="similarity">
    <text evidence="1">Belongs to the HFCD (homooligomeric flavin containing Cys decarboxylase) superfamily.</text>
</comment>
<gene>
    <name evidence="3" type="ORF">K402DRAFT_398009</name>
</gene>
<feature type="domain" description="Flavoprotein" evidence="2">
    <location>
        <begin position="72"/>
        <end position="158"/>
    </location>
</feature>
<dbReference type="GO" id="GO:0004633">
    <property type="term" value="F:phosphopantothenoylcysteine decarboxylase activity"/>
    <property type="evidence" value="ECO:0007669"/>
    <property type="project" value="TreeGrafter"/>
</dbReference>
<dbReference type="InterPro" id="IPR036551">
    <property type="entry name" value="Flavin_trans-like"/>
</dbReference>
<dbReference type="EMBL" id="ML977190">
    <property type="protein sequence ID" value="KAF1981974.1"/>
    <property type="molecule type" value="Genomic_DNA"/>
</dbReference>
<dbReference type="OrthoDB" id="70387at2759"/>
<dbReference type="GO" id="GO:0015937">
    <property type="term" value="P:coenzyme A biosynthetic process"/>
    <property type="evidence" value="ECO:0007669"/>
    <property type="project" value="TreeGrafter"/>
</dbReference>
<keyword evidence="4" id="KW-1185">Reference proteome</keyword>
<organism evidence="3 4">
    <name type="scientific">Aulographum hederae CBS 113979</name>
    <dbReference type="NCBI Taxonomy" id="1176131"/>
    <lineage>
        <taxon>Eukaryota</taxon>
        <taxon>Fungi</taxon>
        <taxon>Dikarya</taxon>
        <taxon>Ascomycota</taxon>
        <taxon>Pezizomycotina</taxon>
        <taxon>Dothideomycetes</taxon>
        <taxon>Pleosporomycetidae</taxon>
        <taxon>Aulographales</taxon>
        <taxon>Aulographaceae</taxon>
    </lineage>
</organism>
<dbReference type="PANTHER" id="PTHR14359:SF21">
    <property type="entry name" value="FLAVOPROTEIN DOMAIN-CONTAINING PROTEIN"/>
    <property type="match status" value="1"/>
</dbReference>
<dbReference type="GO" id="GO:0010181">
    <property type="term" value="F:FMN binding"/>
    <property type="evidence" value="ECO:0007669"/>
    <property type="project" value="TreeGrafter"/>
</dbReference>
<protein>
    <submittedName>
        <fullName evidence="3">Flavo protein</fullName>
    </submittedName>
</protein>
<evidence type="ECO:0000256" key="1">
    <source>
        <dbReference type="ARBA" id="ARBA00038350"/>
    </source>
</evidence>
<dbReference type="GO" id="GO:0071513">
    <property type="term" value="C:phosphopantothenoylcysteine decarboxylase complex"/>
    <property type="evidence" value="ECO:0007669"/>
    <property type="project" value="TreeGrafter"/>
</dbReference>
<dbReference type="PANTHER" id="PTHR14359">
    <property type="entry name" value="HOMO-OLIGOMERIC FLAVIN CONTAINING CYS DECARBOXYLASE FAMILY"/>
    <property type="match status" value="1"/>
</dbReference>
<reference evidence="3" key="1">
    <citation type="journal article" date="2020" name="Stud. Mycol.">
        <title>101 Dothideomycetes genomes: a test case for predicting lifestyles and emergence of pathogens.</title>
        <authorList>
            <person name="Haridas S."/>
            <person name="Albert R."/>
            <person name="Binder M."/>
            <person name="Bloem J."/>
            <person name="Labutti K."/>
            <person name="Salamov A."/>
            <person name="Andreopoulos B."/>
            <person name="Baker S."/>
            <person name="Barry K."/>
            <person name="Bills G."/>
            <person name="Bluhm B."/>
            <person name="Cannon C."/>
            <person name="Castanera R."/>
            <person name="Culley D."/>
            <person name="Daum C."/>
            <person name="Ezra D."/>
            <person name="Gonzalez J."/>
            <person name="Henrissat B."/>
            <person name="Kuo A."/>
            <person name="Liang C."/>
            <person name="Lipzen A."/>
            <person name="Lutzoni F."/>
            <person name="Magnuson J."/>
            <person name="Mondo S."/>
            <person name="Nolan M."/>
            <person name="Ohm R."/>
            <person name="Pangilinan J."/>
            <person name="Park H.-J."/>
            <person name="Ramirez L."/>
            <person name="Alfaro M."/>
            <person name="Sun H."/>
            <person name="Tritt A."/>
            <person name="Yoshinaga Y."/>
            <person name="Zwiers L.-H."/>
            <person name="Turgeon B."/>
            <person name="Goodwin S."/>
            <person name="Spatafora J."/>
            <person name="Crous P."/>
            <person name="Grigoriev I."/>
        </authorList>
    </citation>
    <scope>NUCLEOTIDE SEQUENCE</scope>
    <source>
        <strain evidence="3">CBS 113979</strain>
    </source>
</reference>
<dbReference type="Gene3D" id="3.40.50.1950">
    <property type="entry name" value="Flavin prenyltransferase-like"/>
    <property type="match status" value="1"/>
</dbReference>
<accession>A0A6G1GMC7</accession>
<evidence type="ECO:0000313" key="3">
    <source>
        <dbReference type="EMBL" id="KAF1981974.1"/>
    </source>
</evidence>
<dbReference type="Proteomes" id="UP000800041">
    <property type="component" value="Unassembled WGS sequence"/>
</dbReference>
<name>A0A6G1GMC7_9PEZI</name>
<dbReference type="InterPro" id="IPR003382">
    <property type="entry name" value="Flavoprotein"/>
</dbReference>
<dbReference type="Pfam" id="PF02441">
    <property type="entry name" value="Flavoprotein"/>
    <property type="match status" value="1"/>
</dbReference>
<evidence type="ECO:0000313" key="4">
    <source>
        <dbReference type="Proteomes" id="UP000800041"/>
    </source>
</evidence>
<sequence length="562" mass="62958">MKERSPGLRILLASSCQTPLTDDVLTKLSGLPRVEIQVIHDEPNPSLSTLYDAGPQDARALYRVPGPANYEEKEVAHLCGWADLLILAPISADNLARMLHGITDSLLLEVIRSWDVSKKVLLVPGMSNAMWENPTTKKQLRKLRRKWAWVRVLAPLLWNFESEEKQIERWGGMKDLLEAIQHQLDLATIGHGVESLSVAHPSNFEPSSHGSSRVLPPELWSIILEYTCDWELAQALDVFTNIPTPIEWLHHTLDPEPTGFAPKLEWALLKGTLKDTRNVFDTHPPATYLSQLAIKLIMRFSMTPILTYLETAHHDLFLTTFGHGFIPDKASRVFGNTALLTYWHTSPSFLSKQYSSEALDGASKAGFVHVLDWWRNSGLPLKYTEAALESASSAGHTAVLSWWKNASLAADQEREKSDLPKCPPIPLKPGKSIVHATQFGSLPVLRWWFDSGVPFSHENSIAKLASVNGYVHILDFYRGARGDKMVFDNQVLVHATKTGHANVLEWWRRSGLRVEYKICDIEEALEDGVGGEAGKGVRRWWARNGLNLGVGTSEWMQTKVLG</sequence>
<evidence type="ECO:0000259" key="2">
    <source>
        <dbReference type="Pfam" id="PF02441"/>
    </source>
</evidence>
<dbReference type="SUPFAM" id="SSF140860">
    <property type="entry name" value="Pseudo ankyrin repeat-like"/>
    <property type="match status" value="1"/>
</dbReference>
<dbReference type="AlphaFoldDB" id="A0A6G1GMC7"/>
<dbReference type="SUPFAM" id="SSF52507">
    <property type="entry name" value="Homo-oligomeric flavin-containing Cys decarboxylases, HFCD"/>
    <property type="match status" value="1"/>
</dbReference>